<dbReference type="OrthoDB" id="9103532at2"/>
<keyword evidence="2" id="KW-1185">Reference proteome</keyword>
<dbReference type="Proteomes" id="UP000295722">
    <property type="component" value="Unassembled WGS sequence"/>
</dbReference>
<evidence type="ECO:0008006" key="3">
    <source>
        <dbReference type="Google" id="ProtNLM"/>
    </source>
</evidence>
<comment type="caution">
    <text evidence="1">The sequence shown here is derived from an EMBL/GenBank/DDBJ whole genome shotgun (WGS) entry which is preliminary data.</text>
</comment>
<name>A0A4V6PJ52_9BURK</name>
<dbReference type="AlphaFoldDB" id="A0A4V6PJ52"/>
<dbReference type="EMBL" id="SMRP01000004">
    <property type="protein sequence ID" value="TDG24163.1"/>
    <property type="molecule type" value="Genomic_DNA"/>
</dbReference>
<proteinExistence type="predicted"/>
<dbReference type="RefSeq" id="WP_133195008.1">
    <property type="nucleotide sequence ID" value="NZ_JBHUCW010000018.1"/>
</dbReference>
<organism evidence="1 2">
    <name type="scientific">Paraburkholderia silviterrae</name>
    <dbReference type="NCBI Taxonomy" id="2528715"/>
    <lineage>
        <taxon>Bacteria</taxon>
        <taxon>Pseudomonadati</taxon>
        <taxon>Pseudomonadota</taxon>
        <taxon>Betaproteobacteria</taxon>
        <taxon>Burkholderiales</taxon>
        <taxon>Burkholderiaceae</taxon>
        <taxon>Paraburkholderia</taxon>
    </lineage>
</organism>
<evidence type="ECO:0000313" key="2">
    <source>
        <dbReference type="Proteomes" id="UP000295722"/>
    </source>
</evidence>
<accession>A0A4V6PJ52</accession>
<sequence>MSFSIRKTLRRLWSPQHKLACSAQLWRELVEELRVRSAGVRESGAFLLGRCEEDVRTITAFVLYDDLDPNALESGYVHIDGRYMGRLWEICREQKVSVVADIHTHPGGYGQSDTDRKNPMVAVKGHIGLILPDFAARKFSRSNMGIYVYRGSHEWETVGKARNPSFFYIGL</sequence>
<dbReference type="SUPFAM" id="SSF102712">
    <property type="entry name" value="JAB1/MPN domain"/>
    <property type="match status" value="1"/>
</dbReference>
<reference evidence="1 2" key="1">
    <citation type="submission" date="2019-03" db="EMBL/GenBank/DDBJ databases">
        <title>Paraburkholderia sp. 4M-K11, isolated from subtropical forest soil.</title>
        <authorList>
            <person name="Gao Z.-H."/>
            <person name="Qiu L.-H."/>
        </authorList>
    </citation>
    <scope>NUCLEOTIDE SEQUENCE [LARGE SCALE GENOMIC DNA]</scope>
    <source>
        <strain evidence="1 2">4M-K11</strain>
    </source>
</reference>
<evidence type="ECO:0000313" key="1">
    <source>
        <dbReference type="EMBL" id="TDG24163.1"/>
    </source>
</evidence>
<gene>
    <name evidence="1" type="ORF">EYW47_11740</name>
</gene>
<dbReference type="Gene3D" id="3.40.140.10">
    <property type="entry name" value="Cytidine Deaminase, domain 2"/>
    <property type="match status" value="1"/>
</dbReference>
<protein>
    <recommendedName>
        <fullName evidence="3">JAB domain-containing protein</fullName>
    </recommendedName>
</protein>